<proteinExistence type="predicted"/>
<dbReference type="PROSITE" id="PS50231">
    <property type="entry name" value="RICIN_B_LECTIN"/>
    <property type="match status" value="1"/>
</dbReference>
<evidence type="ECO:0000313" key="2">
    <source>
        <dbReference type="EMBL" id="OEJ28503.1"/>
    </source>
</evidence>
<reference evidence="2 3" key="1">
    <citation type="submission" date="2016-08" db="EMBL/GenBank/DDBJ databases">
        <title>Complete genome sequence of Streptomyces agglomeratus strain 6-3-2, a novel anti-MRSA actinomycete isolated from Wuli of Tebit, China.</title>
        <authorList>
            <person name="Chen X."/>
        </authorList>
    </citation>
    <scope>NUCLEOTIDE SEQUENCE [LARGE SCALE GENOMIC DNA]</scope>
    <source>
        <strain evidence="2 3">6-3-2</strain>
    </source>
</reference>
<dbReference type="InterPro" id="IPR035992">
    <property type="entry name" value="Ricin_B-like_lectins"/>
</dbReference>
<feature type="domain" description="Ricin B lectin" evidence="1">
    <location>
        <begin position="8"/>
        <end position="82"/>
    </location>
</feature>
<evidence type="ECO:0000313" key="3">
    <source>
        <dbReference type="Proteomes" id="UP000095759"/>
    </source>
</evidence>
<gene>
    <name evidence="2" type="ORF">AS594_32515</name>
</gene>
<keyword evidence="3" id="KW-1185">Reference proteome</keyword>
<protein>
    <recommendedName>
        <fullName evidence="1">Ricin B lectin domain-containing protein</fullName>
    </recommendedName>
</protein>
<dbReference type="SUPFAM" id="SSF50370">
    <property type="entry name" value="Ricin B-like lectins"/>
    <property type="match status" value="1"/>
</dbReference>
<dbReference type="Proteomes" id="UP000095759">
    <property type="component" value="Unassembled WGS sequence"/>
</dbReference>
<dbReference type="EMBL" id="MEHJ01000001">
    <property type="protein sequence ID" value="OEJ28503.1"/>
    <property type="molecule type" value="Genomic_DNA"/>
</dbReference>
<evidence type="ECO:0000259" key="1">
    <source>
        <dbReference type="Pfam" id="PF00652"/>
    </source>
</evidence>
<dbReference type="AlphaFoldDB" id="A0A1E5PG33"/>
<organism evidence="2 3">
    <name type="scientific">Streptomyces agglomeratus</name>
    <dbReference type="NCBI Taxonomy" id="285458"/>
    <lineage>
        <taxon>Bacteria</taxon>
        <taxon>Bacillati</taxon>
        <taxon>Actinomycetota</taxon>
        <taxon>Actinomycetes</taxon>
        <taxon>Kitasatosporales</taxon>
        <taxon>Streptomycetaceae</taxon>
        <taxon>Streptomyces</taxon>
    </lineage>
</organism>
<dbReference type="STRING" id="285458.BGM19_04240"/>
<dbReference type="InterPro" id="IPR000772">
    <property type="entry name" value="Ricin_B_lectin"/>
</dbReference>
<dbReference type="Gene3D" id="2.80.10.50">
    <property type="match status" value="1"/>
</dbReference>
<dbReference type="RefSeq" id="WP_069775109.1">
    <property type="nucleotide sequence ID" value="NZ_MEHI01000001.1"/>
</dbReference>
<dbReference type="Pfam" id="PF00652">
    <property type="entry name" value="Ricin_B_lectin"/>
    <property type="match status" value="1"/>
</dbReference>
<sequence length="84" mass="8779">MRSGPDGTFRLVNQQTSQCLYSNGLGQAVFVGDCAQDAGRLWRTGSGGSLRSDYGGGCLDLGMSSGLVTRTCAGAASQRWTRQA</sequence>
<accession>A0A1E5PG33</accession>
<name>A0A1E5PG33_9ACTN</name>
<comment type="caution">
    <text evidence="2">The sequence shown here is derived from an EMBL/GenBank/DDBJ whole genome shotgun (WGS) entry which is preliminary data.</text>
</comment>